<organism evidence="11 13">
    <name type="scientific">Rotaria socialis</name>
    <dbReference type="NCBI Taxonomy" id="392032"/>
    <lineage>
        <taxon>Eukaryota</taxon>
        <taxon>Metazoa</taxon>
        <taxon>Spiralia</taxon>
        <taxon>Gnathifera</taxon>
        <taxon>Rotifera</taxon>
        <taxon>Eurotatoria</taxon>
        <taxon>Bdelloidea</taxon>
        <taxon>Philodinida</taxon>
        <taxon>Philodinidae</taxon>
        <taxon>Rotaria</taxon>
    </lineage>
</organism>
<evidence type="ECO:0000313" key="13">
    <source>
        <dbReference type="Proteomes" id="UP000663833"/>
    </source>
</evidence>
<dbReference type="SMART" id="SM00179">
    <property type="entry name" value="EGF_CA"/>
    <property type="match status" value="2"/>
</dbReference>
<feature type="region of interest" description="Disordered" evidence="8">
    <location>
        <begin position="108"/>
        <end position="134"/>
    </location>
</feature>
<dbReference type="CDD" id="cd00054">
    <property type="entry name" value="EGF_CA"/>
    <property type="match status" value="2"/>
</dbReference>
<dbReference type="PROSITE" id="PS01186">
    <property type="entry name" value="EGF_2"/>
    <property type="match status" value="1"/>
</dbReference>
<dbReference type="EMBL" id="CAJNYD010004812">
    <property type="protein sequence ID" value="CAF3636033.1"/>
    <property type="molecule type" value="Genomic_DNA"/>
</dbReference>
<keyword evidence="5" id="KW-0325">Glycoprotein</keyword>
<feature type="compositionally biased region" description="Low complexity" evidence="8">
    <location>
        <begin position="115"/>
        <end position="132"/>
    </location>
</feature>
<evidence type="ECO:0000256" key="5">
    <source>
        <dbReference type="ARBA" id="ARBA00023180"/>
    </source>
</evidence>
<evidence type="ECO:0000256" key="1">
    <source>
        <dbReference type="ARBA" id="ARBA00022536"/>
    </source>
</evidence>
<dbReference type="InterPro" id="IPR000742">
    <property type="entry name" value="EGF"/>
</dbReference>
<dbReference type="GO" id="GO:0005509">
    <property type="term" value="F:calcium ion binding"/>
    <property type="evidence" value="ECO:0007669"/>
    <property type="project" value="InterPro"/>
</dbReference>
<evidence type="ECO:0000259" key="10">
    <source>
        <dbReference type="PROSITE" id="PS50026"/>
    </source>
</evidence>
<dbReference type="InterPro" id="IPR001881">
    <property type="entry name" value="EGF-like_Ca-bd_dom"/>
</dbReference>
<evidence type="ECO:0000256" key="9">
    <source>
        <dbReference type="SAM" id="SignalP"/>
    </source>
</evidence>
<accession>A0A818QG79</accession>
<evidence type="ECO:0000313" key="12">
    <source>
        <dbReference type="EMBL" id="CAF4196556.1"/>
    </source>
</evidence>
<dbReference type="PANTHER" id="PTHR24049">
    <property type="entry name" value="CRUMBS FAMILY MEMBER"/>
    <property type="match status" value="1"/>
</dbReference>
<dbReference type="InterPro" id="IPR051022">
    <property type="entry name" value="Notch_Cell-Fate_Det"/>
</dbReference>
<evidence type="ECO:0000256" key="8">
    <source>
        <dbReference type="SAM" id="MobiDB-lite"/>
    </source>
</evidence>
<dbReference type="Proteomes" id="UP000663851">
    <property type="component" value="Unassembled WGS sequence"/>
</dbReference>
<keyword evidence="4 6" id="KW-1015">Disulfide bond</keyword>
<dbReference type="PROSITE" id="PS00022">
    <property type="entry name" value="EGF_1"/>
    <property type="match status" value="2"/>
</dbReference>
<evidence type="ECO:0000313" key="11">
    <source>
        <dbReference type="EMBL" id="CAF3636033.1"/>
    </source>
</evidence>
<dbReference type="Pfam" id="PF00008">
    <property type="entry name" value="EGF"/>
    <property type="match status" value="2"/>
</dbReference>
<dbReference type="FunFam" id="2.10.25.10:FF:000173">
    <property type="entry name" value="Neurogenic locus notch protein 2"/>
    <property type="match status" value="1"/>
</dbReference>
<dbReference type="SMART" id="SM00181">
    <property type="entry name" value="EGF"/>
    <property type="match status" value="2"/>
</dbReference>
<feature type="disulfide bond" evidence="6">
    <location>
        <begin position="160"/>
        <end position="169"/>
    </location>
</feature>
<feature type="chain" id="PRO_5036233868" description="EGF-like domain-containing protein" evidence="9">
    <location>
        <begin position="23"/>
        <end position="269"/>
    </location>
</feature>
<name>A0A818QG79_9BILA</name>
<evidence type="ECO:0000256" key="6">
    <source>
        <dbReference type="PROSITE-ProRule" id="PRU00076"/>
    </source>
</evidence>
<evidence type="ECO:0000256" key="2">
    <source>
        <dbReference type="ARBA" id="ARBA00022729"/>
    </source>
</evidence>
<keyword evidence="7" id="KW-0175">Coiled coil</keyword>
<feature type="domain" description="EGF-like" evidence="10">
    <location>
        <begin position="185"/>
        <end position="221"/>
    </location>
</feature>
<dbReference type="EMBL" id="CAJOBO010000340">
    <property type="protein sequence ID" value="CAF4196556.1"/>
    <property type="molecule type" value="Genomic_DNA"/>
</dbReference>
<dbReference type="Proteomes" id="UP000663833">
    <property type="component" value="Unassembled WGS sequence"/>
</dbReference>
<keyword evidence="2 9" id="KW-0732">Signal</keyword>
<dbReference type="Gene3D" id="2.10.25.10">
    <property type="entry name" value="Laminin"/>
    <property type="match status" value="2"/>
</dbReference>
<feature type="disulfide bond" evidence="6">
    <location>
        <begin position="211"/>
        <end position="220"/>
    </location>
</feature>
<dbReference type="SUPFAM" id="SSF57196">
    <property type="entry name" value="EGF/Laminin"/>
    <property type="match status" value="2"/>
</dbReference>
<keyword evidence="1 6" id="KW-0245">EGF-like domain</keyword>
<evidence type="ECO:0000256" key="4">
    <source>
        <dbReference type="ARBA" id="ARBA00023157"/>
    </source>
</evidence>
<reference evidence="11" key="1">
    <citation type="submission" date="2021-02" db="EMBL/GenBank/DDBJ databases">
        <authorList>
            <person name="Nowell W R."/>
        </authorList>
    </citation>
    <scope>NUCLEOTIDE SEQUENCE</scope>
</reference>
<dbReference type="FunFam" id="2.10.25.10:FF:000012">
    <property type="entry name" value="Delta-like protein"/>
    <property type="match status" value="1"/>
</dbReference>
<comment type="caution">
    <text evidence="11">The sequence shown here is derived from an EMBL/GenBank/DDBJ whole genome shotgun (WGS) entry which is preliminary data.</text>
</comment>
<proteinExistence type="predicted"/>
<evidence type="ECO:0000256" key="7">
    <source>
        <dbReference type="SAM" id="Coils"/>
    </source>
</evidence>
<evidence type="ECO:0000256" key="3">
    <source>
        <dbReference type="ARBA" id="ARBA00022737"/>
    </source>
</evidence>
<protein>
    <recommendedName>
        <fullName evidence="10">EGF-like domain-containing protein</fullName>
    </recommendedName>
</protein>
<comment type="caution">
    <text evidence="6">Lacks conserved residue(s) required for the propagation of feature annotation.</text>
</comment>
<feature type="coiled-coil region" evidence="7">
    <location>
        <begin position="238"/>
        <end position="265"/>
    </location>
</feature>
<dbReference type="PROSITE" id="PS50026">
    <property type="entry name" value="EGF_3"/>
    <property type="match status" value="2"/>
</dbReference>
<feature type="signal peptide" evidence="9">
    <location>
        <begin position="1"/>
        <end position="22"/>
    </location>
</feature>
<keyword evidence="3" id="KW-0677">Repeat</keyword>
<sequence length="269" mass="30321">MIDRRLLFVFLVVTLFISVLRAERARNDNLQDEDEEIDFTNDNNNNYEEDVIDAIKRFLTKKKTTTTTAKPSSDSIIALLTTTQQNKILSTSTKSSVFGDMFGKKTTSTARYGGSSSTSRFDRTTQSSSSSSKDACGIVNPCKNGGTCKTLSSGRFYCFCTQDYYGKNCENKFITSGTANNDRGRTDHCVKSPCLNGGECVGLRTTYYCRCKSPFYGTNCDKRIGKREEVMDELNTPDQELQEYKRDLEEDTEDLRRAIANENILNNME</sequence>
<gene>
    <name evidence="12" type="ORF">HFQ381_LOCUS7191</name>
    <name evidence="11" type="ORF">LUA448_LOCUS32176</name>
</gene>
<dbReference type="AlphaFoldDB" id="A0A818QG79"/>
<feature type="domain" description="EGF-like" evidence="10">
    <location>
        <begin position="132"/>
        <end position="170"/>
    </location>
</feature>